<dbReference type="Proteomes" id="UP001241656">
    <property type="component" value="Chromosome"/>
</dbReference>
<dbReference type="EMBL" id="CP124855">
    <property type="protein sequence ID" value="WHF52430.1"/>
    <property type="molecule type" value="Genomic_DNA"/>
</dbReference>
<gene>
    <name evidence="1" type="ORF">QGN23_03905</name>
</gene>
<dbReference type="RefSeq" id="WP_282905724.1">
    <property type="nucleotide sequence ID" value="NZ_CP124855.1"/>
</dbReference>
<evidence type="ECO:0000313" key="2">
    <source>
        <dbReference type="Proteomes" id="UP001241656"/>
    </source>
</evidence>
<evidence type="ECO:0000313" key="1">
    <source>
        <dbReference type="EMBL" id="WHF52430.1"/>
    </source>
</evidence>
<protein>
    <submittedName>
        <fullName evidence="1">Uncharacterized protein</fullName>
    </submittedName>
</protein>
<keyword evidence="2" id="KW-1185">Reference proteome</keyword>
<accession>A0ABY8REN8</accession>
<name>A0ABY8REN8_9FLAO</name>
<organism evidence="1 2">
    <name type="scientific">Chryseobacterium gotjawalense</name>
    <dbReference type="NCBI Taxonomy" id="3042315"/>
    <lineage>
        <taxon>Bacteria</taxon>
        <taxon>Pseudomonadati</taxon>
        <taxon>Bacteroidota</taxon>
        <taxon>Flavobacteriia</taxon>
        <taxon>Flavobacteriales</taxon>
        <taxon>Weeksellaceae</taxon>
        <taxon>Chryseobacterium group</taxon>
        <taxon>Chryseobacterium</taxon>
    </lineage>
</organism>
<proteinExistence type="predicted"/>
<reference evidence="1 2" key="1">
    <citation type="submission" date="2023-05" db="EMBL/GenBank/DDBJ databases">
        <title>Genomic insight into Chryseobacterium sp. wdc7 isolated forest soil (Gotjawal).</title>
        <authorList>
            <person name="Park S.-J."/>
        </authorList>
    </citation>
    <scope>NUCLEOTIDE SEQUENCE [LARGE SCALE GENOMIC DNA]</scope>
    <source>
        <strain evidence="2">wdc7</strain>
    </source>
</reference>
<sequence>MMNLSPEGQKLFNKLTSEMLEDGFVRISEHTFYKKLGSITISLGDRALTIMHQGKCYGIIPEREFLKLANGFEPLLFQLKYLLAFSMRQDMNRIVNFLSTCFWN</sequence>